<keyword evidence="5" id="KW-1185">Reference proteome</keyword>
<dbReference type="EMBL" id="CP032627">
    <property type="protein sequence ID" value="AYG00918.1"/>
    <property type="molecule type" value="Genomic_DNA"/>
</dbReference>
<proteinExistence type="predicted"/>
<dbReference type="InterPro" id="IPR001296">
    <property type="entry name" value="Glyco_trans_1"/>
</dbReference>
<dbReference type="Proteomes" id="UP000269374">
    <property type="component" value="Chromosome"/>
</dbReference>
<evidence type="ECO:0000259" key="3">
    <source>
        <dbReference type="Pfam" id="PF00534"/>
    </source>
</evidence>
<dbReference type="PANTHER" id="PTHR12526">
    <property type="entry name" value="GLYCOSYLTRANSFERASE"/>
    <property type="match status" value="1"/>
</dbReference>
<reference evidence="4 5" key="1">
    <citation type="submission" date="2018-09" db="EMBL/GenBank/DDBJ databases">
        <title>Genome sequencing of strain 1JSPR-7.</title>
        <authorList>
            <person name="Heo J."/>
            <person name="Kim S.-J."/>
            <person name="Kwon S.-W."/>
        </authorList>
    </citation>
    <scope>NUCLEOTIDE SEQUENCE [LARGE SCALE GENOMIC DNA]</scope>
    <source>
        <strain evidence="4 5">1JSPR-7</strain>
    </source>
</reference>
<dbReference type="OrthoDB" id="9765175at2"/>
<evidence type="ECO:0000313" key="5">
    <source>
        <dbReference type="Proteomes" id="UP000269374"/>
    </source>
</evidence>
<evidence type="ECO:0000256" key="1">
    <source>
        <dbReference type="ARBA" id="ARBA00022676"/>
    </source>
</evidence>
<evidence type="ECO:0000256" key="2">
    <source>
        <dbReference type="ARBA" id="ARBA00022679"/>
    </source>
</evidence>
<feature type="domain" description="Glycosyl transferase family 1" evidence="3">
    <location>
        <begin position="297"/>
        <end position="435"/>
    </location>
</feature>
<keyword evidence="1" id="KW-0328">Glycosyltransferase</keyword>
<dbReference type="Pfam" id="PF00534">
    <property type="entry name" value="Glycos_transf_1"/>
    <property type="match status" value="1"/>
</dbReference>
<protein>
    <submittedName>
        <fullName evidence="4">Glycosyltransferase</fullName>
    </submittedName>
</protein>
<dbReference type="KEGG" id="lact:D7I46_07320"/>
<name>A0A387BED4_9LACT</name>
<dbReference type="PANTHER" id="PTHR12526:SF629">
    <property type="entry name" value="TEICHURONIC ACID BIOSYNTHESIS GLYCOSYLTRANSFERASE TUAH-RELATED"/>
    <property type="match status" value="1"/>
</dbReference>
<keyword evidence="2 4" id="KW-0808">Transferase</keyword>
<organism evidence="4 5">
    <name type="scientific">Lactococcus allomyrinae</name>
    <dbReference type="NCBI Taxonomy" id="2419773"/>
    <lineage>
        <taxon>Bacteria</taxon>
        <taxon>Bacillati</taxon>
        <taxon>Bacillota</taxon>
        <taxon>Bacilli</taxon>
        <taxon>Lactobacillales</taxon>
        <taxon>Streptococcaceae</taxon>
        <taxon>Lactococcus</taxon>
    </lineage>
</organism>
<dbReference type="RefSeq" id="WP_120772301.1">
    <property type="nucleotide sequence ID" value="NZ_CP032627.1"/>
</dbReference>
<sequence>MNFFINKAMGIGNSGVEHAQFYRAKLFDSINLPYKYVFTGLVKELSEAMEHWELKQSQVIDIWEFFTFGKKIIETGMVKKNERSDKIFKDNSETHRIVQTLTSTGMLIREHIEKSPNPKDNNLLLVSRYKIEIFDFETGKRKIMFNEYRHPRRGRILENIHVYDFEGENLFFKNEVLFQRYFFECLDERFSEKNTFILDRGEEPEVALFHHKYLDCNLIEVIHADHLGDREILSAPMWNNYYEYLLTHIDAADRVVVSTELQREDFLVDFPNKDEKFVTIPVGGIRDKEYSVIDCSKFKKKPTRFMTASRLASEKHINIAIKAFVSMHEDYPDIIFDIYGQGTEEGKLQQTITELQANDYICLKGHSNNLEEVYKKYDVFISASYSEGFGLTYIEALDAGLPIVTFKARFGAMELIKNGENGYLRDFSRQDEEFSTHQLALGIQEILKRYYPKLKKSTITSVEQFQDHVIAEKWRRMLDGL</sequence>
<gene>
    <name evidence="4" type="ORF">D7I46_07320</name>
</gene>
<dbReference type="GO" id="GO:0016757">
    <property type="term" value="F:glycosyltransferase activity"/>
    <property type="evidence" value="ECO:0007669"/>
    <property type="project" value="UniProtKB-KW"/>
</dbReference>
<dbReference type="SUPFAM" id="SSF53756">
    <property type="entry name" value="UDP-Glycosyltransferase/glycogen phosphorylase"/>
    <property type="match status" value="1"/>
</dbReference>
<evidence type="ECO:0000313" key="4">
    <source>
        <dbReference type="EMBL" id="AYG00918.1"/>
    </source>
</evidence>
<dbReference type="AlphaFoldDB" id="A0A387BED4"/>
<accession>A0A387BED4</accession>
<dbReference type="Gene3D" id="3.40.50.2000">
    <property type="entry name" value="Glycogen Phosphorylase B"/>
    <property type="match status" value="2"/>
</dbReference>